<proteinExistence type="predicted"/>
<accession>A0A9W7CZ72</accession>
<dbReference type="EMBL" id="BSXT01001973">
    <property type="protein sequence ID" value="GMF46486.1"/>
    <property type="molecule type" value="Genomic_DNA"/>
</dbReference>
<comment type="caution">
    <text evidence="3">The sequence shown here is derived from an EMBL/GenBank/DDBJ whole genome shotgun (WGS) entry which is preliminary data.</text>
</comment>
<dbReference type="InterPro" id="IPR043502">
    <property type="entry name" value="DNA/RNA_pol_sf"/>
</dbReference>
<feature type="region of interest" description="Disordered" evidence="1">
    <location>
        <begin position="1"/>
        <end position="36"/>
    </location>
</feature>
<feature type="compositionally biased region" description="Basic and acidic residues" evidence="1">
    <location>
        <begin position="13"/>
        <end position="23"/>
    </location>
</feature>
<feature type="domain" description="Reverse transcriptase Ty1/copia-type" evidence="2">
    <location>
        <begin position="117"/>
        <end position="359"/>
    </location>
</feature>
<feature type="compositionally biased region" description="Polar residues" evidence="1">
    <location>
        <begin position="1"/>
        <end position="10"/>
    </location>
</feature>
<organism evidence="3 4">
    <name type="scientific">Phytophthora fragariaefolia</name>
    <dbReference type="NCBI Taxonomy" id="1490495"/>
    <lineage>
        <taxon>Eukaryota</taxon>
        <taxon>Sar</taxon>
        <taxon>Stramenopiles</taxon>
        <taxon>Oomycota</taxon>
        <taxon>Peronosporomycetes</taxon>
        <taxon>Peronosporales</taxon>
        <taxon>Peronosporaceae</taxon>
        <taxon>Phytophthora</taxon>
    </lineage>
</organism>
<sequence length="603" mass="67910">MPRNEGTNQPDVGENHSDQRGTDEISDEVGVPEDFGRPIPAGVLHRVFGRRQTTKTEEFQLPKPFIDAFAGPAYVLITIRASDHIKEPKTLGEAMRSKYWRQWKEAMDKELDDLQANGTWKLVDTPENANLVTAKWVYKIKFSSNGELERSKARLVARGFTQKFGVDFDATFSPVLRLSSLRLIALLAALWKAKLLQGDVPNAYLKSPLDKPIYLTPPNGTSGVFAGQSWLLLKGLYGLKQSGKVWNDMIDAFLKAEGFTRSKVDPCIYFMHRDGNLCVLGLYVDDVLVVSQDDNLSEHVMSRLAKRFNIKNLGEAKKCLGVWLKRTPEGIILHQQQTIEELLQQFGMEQCRPVATPMEVNHQFYDENSEPFTDTNLVREAIGSLLWLSNCTRPDITTAVNRLSRFVVHSTEMHWRGIKRVLRYLKGTMIKGLLYKFGNGPGAQLQAVVYSDANWAGDSNSAKSTSGAVLQINSMTVSWASRKQTTVALSTMEAEYVAACTAVQDCIGIRQLLDELRLLPEGASILLRVDNQSAIKSMENAVSSQRTRHLNIKYHFVRDAIMKKDVRVEYCPTQQQLADLFTKATDRVIFERLCCKLRLASQV</sequence>
<dbReference type="InterPro" id="IPR013103">
    <property type="entry name" value="RVT_2"/>
</dbReference>
<evidence type="ECO:0000313" key="4">
    <source>
        <dbReference type="Proteomes" id="UP001165121"/>
    </source>
</evidence>
<evidence type="ECO:0000256" key="1">
    <source>
        <dbReference type="SAM" id="MobiDB-lite"/>
    </source>
</evidence>
<dbReference type="Pfam" id="PF07727">
    <property type="entry name" value="RVT_2"/>
    <property type="match status" value="1"/>
</dbReference>
<dbReference type="SUPFAM" id="SSF56672">
    <property type="entry name" value="DNA/RNA polymerases"/>
    <property type="match status" value="1"/>
</dbReference>
<dbReference type="Proteomes" id="UP001165121">
    <property type="component" value="Unassembled WGS sequence"/>
</dbReference>
<dbReference type="PANTHER" id="PTHR11439">
    <property type="entry name" value="GAG-POL-RELATED RETROTRANSPOSON"/>
    <property type="match status" value="1"/>
</dbReference>
<keyword evidence="4" id="KW-1185">Reference proteome</keyword>
<reference evidence="3" key="1">
    <citation type="submission" date="2023-04" db="EMBL/GenBank/DDBJ databases">
        <title>Phytophthora fragariaefolia NBRC 109709.</title>
        <authorList>
            <person name="Ichikawa N."/>
            <person name="Sato H."/>
            <person name="Tonouchi N."/>
        </authorList>
    </citation>
    <scope>NUCLEOTIDE SEQUENCE</scope>
    <source>
        <strain evidence="3">NBRC 109709</strain>
    </source>
</reference>
<name>A0A9W7CZ72_9STRA</name>
<dbReference type="AlphaFoldDB" id="A0A9W7CZ72"/>
<dbReference type="OrthoDB" id="123918at2759"/>
<evidence type="ECO:0000259" key="2">
    <source>
        <dbReference type="Pfam" id="PF07727"/>
    </source>
</evidence>
<dbReference type="CDD" id="cd09272">
    <property type="entry name" value="RNase_HI_RT_Ty1"/>
    <property type="match status" value="1"/>
</dbReference>
<gene>
    <name evidence="3" type="ORF">Pfra01_001712000</name>
</gene>
<evidence type="ECO:0000313" key="3">
    <source>
        <dbReference type="EMBL" id="GMF46486.1"/>
    </source>
</evidence>
<protein>
    <submittedName>
        <fullName evidence="3">Unnamed protein product</fullName>
    </submittedName>
</protein>